<reference evidence="2" key="1">
    <citation type="submission" date="2022-11" db="EMBL/GenBank/DDBJ databases">
        <title>Genome Sequence of Cubamyces cubensis.</title>
        <authorList>
            <person name="Buettner E."/>
        </authorList>
    </citation>
    <scope>NUCLEOTIDE SEQUENCE</scope>
    <source>
        <strain evidence="2">MPL-01</strain>
    </source>
</reference>
<dbReference type="AlphaFoldDB" id="A0AAD7TN01"/>
<dbReference type="PANTHER" id="PTHR33112:SF16">
    <property type="entry name" value="HETEROKARYON INCOMPATIBILITY DOMAIN-CONTAINING PROTEIN"/>
    <property type="match status" value="1"/>
</dbReference>
<comment type="caution">
    <text evidence="2">The sequence shown here is derived from an EMBL/GenBank/DDBJ whole genome shotgun (WGS) entry which is preliminary data.</text>
</comment>
<dbReference type="EMBL" id="JAPEVG010000263">
    <property type="protein sequence ID" value="KAJ8472353.1"/>
    <property type="molecule type" value="Genomic_DNA"/>
</dbReference>
<dbReference type="Pfam" id="PF06985">
    <property type="entry name" value="HET"/>
    <property type="match status" value="1"/>
</dbReference>
<gene>
    <name evidence="2" type="ORF">ONZ51_g8569</name>
</gene>
<dbReference type="PANTHER" id="PTHR33112">
    <property type="entry name" value="DOMAIN PROTEIN, PUTATIVE-RELATED"/>
    <property type="match status" value="1"/>
</dbReference>
<evidence type="ECO:0000313" key="3">
    <source>
        <dbReference type="Proteomes" id="UP001215151"/>
    </source>
</evidence>
<dbReference type="InterPro" id="IPR010730">
    <property type="entry name" value="HET"/>
</dbReference>
<accession>A0AAD7TN01</accession>
<dbReference type="Proteomes" id="UP001215151">
    <property type="component" value="Unassembled WGS sequence"/>
</dbReference>
<organism evidence="2 3">
    <name type="scientific">Trametes cubensis</name>
    <dbReference type="NCBI Taxonomy" id="1111947"/>
    <lineage>
        <taxon>Eukaryota</taxon>
        <taxon>Fungi</taxon>
        <taxon>Dikarya</taxon>
        <taxon>Basidiomycota</taxon>
        <taxon>Agaricomycotina</taxon>
        <taxon>Agaricomycetes</taxon>
        <taxon>Polyporales</taxon>
        <taxon>Polyporaceae</taxon>
        <taxon>Trametes</taxon>
    </lineage>
</organism>
<feature type="domain" description="Heterokaryon incompatibility" evidence="1">
    <location>
        <begin position="198"/>
        <end position="372"/>
    </location>
</feature>
<sequence length="703" mass="79874">MGSPSKPPSICTLAWERGFTVRSGLSGASIRWGEDPTQSTGGYNVSMDAWQQCALSGCLWCRFLEKHFLQDLVHWPDWPFPRINVSVRAAEMQYDETPLSIAVLLKYCQKASYKTFDLYASADDPAAMYIQKRTRIPHVGAPHVLDMAKACIEACARDHEACRVVTLESAPLPSRLLDCSEPLRVRIVETDCHMREQYVALSYVWGEDQPHRTSTANLSSYIKDGIDFGILPRTIQDAIHVARALGIRFLWVDSLCIIQDSQQDKHRELASMCNVYRCAYFTIDAACASSASEGFLQDRQPLDPEAVLPLICISDVDTRGEAQLGHVYVCRRPSERARGSHKIFLQQSPNICTDSITSRRNQTGRRGWCLQEALLSTRSLVFTSDTLQLRCQVVTQNVGGAEHQARLNSELPRLPGFIFQPQQLNKSAGNLQRKEETHRQWREIVKDYSWRSLSEPSDKLMACAAIAEMFAPALGPDYVAGFWRNFLLKDLLWFRAYQLESQRSARQRPEEYCYAPSWSWASTAFPIDYHRYELTRRSGPHPLAEVVVCNVKRRHEQLHFGPVQAGGSLVIRANLLRCMYTDYTHYSQVVTIRPNLDTWEPPVTNCPQGTWGGPKTTDSVYLRVEPDYDDDGNLDDLWIVPLMVSTALYGLVVTRAESNIRRVAGIQYQKRDVYRRVGMCWTNDALAVTRLCETALKIERTLV</sequence>
<name>A0AAD7TN01_9APHY</name>
<evidence type="ECO:0000313" key="2">
    <source>
        <dbReference type="EMBL" id="KAJ8472353.1"/>
    </source>
</evidence>
<evidence type="ECO:0000259" key="1">
    <source>
        <dbReference type="Pfam" id="PF06985"/>
    </source>
</evidence>
<keyword evidence="3" id="KW-1185">Reference proteome</keyword>
<proteinExistence type="predicted"/>
<protein>
    <recommendedName>
        <fullName evidence="1">Heterokaryon incompatibility domain-containing protein</fullName>
    </recommendedName>
</protein>